<proteinExistence type="predicted"/>
<reference evidence="1" key="2">
    <citation type="submission" date="2014-05" db="EMBL/GenBank/DDBJ databases">
        <title>The genome and life-stage specific transcriptomes of Globodera pallida elucidate key aspects of plant parasitism by a cyst nematode.</title>
        <authorList>
            <person name="Cotton J.A."/>
            <person name="Lilley C.J."/>
            <person name="Jones L.M."/>
            <person name="Kikuchi T."/>
            <person name="Reid A.J."/>
            <person name="Thorpe P."/>
            <person name="Tsai I.J."/>
            <person name="Beasley H."/>
            <person name="Blok V."/>
            <person name="Cock P.J.A."/>
            <person name="Van den Akker S.E."/>
            <person name="Holroyd N."/>
            <person name="Hunt M."/>
            <person name="Mantelin S."/>
            <person name="Naghra H."/>
            <person name="Pain A."/>
            <person name="Palomares-Rius J.E."/>
            <person name="Zarowiecki M."/>
            <person name="Berriman M."/>
            <person name="Jones J.T."/>
            <person name="Urwin P.E."/>
        </authorList>
    </citation>
    <scope>NUCLEOTIDE SEQUENCE [LARGE SCALE GENOMIC DNA]</scope>
    <source>
        <strain evidence="1">Lindley</strain>
    </source>
</reference>
<evidence type="ECO:0000313" key="1">
    <source>
        <dbReference type="Proteomes" id="UP000050741"/>
    </source>
</evidence>
<dbReference type="AlphaFoldDB" id="A0A183CF33"/>
<keyword evidence="1" id="KW-1185">Reference proteome</keyword>
<reference evidence="2" key="3">
    <citation type="submission" date="2016-06" db="UniProtKB">
        <authorList>
            <consortium name="WormBaseParasite"/>
        </authorList>
    </citation>
    <scope>IDENTIFICATION</scope>
</reference>
<name>A0A183CF33_GLOPA</name>
<dbReference type="Proteomes" id="UP000050741">
    <property type="component" value="Unassembled WGS sequence"/>
</dbReference>
<reference evidence="1" key="1">
    <citation type="submission" date="2013-12" db="EMBL/GenBank/DDBJ databases">
        <authorList>
            <person name="Aslett M."/>
        </authorList>
    </citation>
    <scope>NUCLEOTIDE SEQUENCE [LARGE SCALE GENOMIC DNA]</scope>
    <source>
        <strain evidence="1">Lindley</strain>
    </source>
</reference>
<evidence type="ECO:0000313" key="2">
    <source>
        <dbReference type="WBParaSite" id="GPLIN_001148800"/>
    </source>
</evidence>
<dbReference type="WBParaSite" id="GPLIN_001148800">
    <property type="protein sequence ID" value="GPLIN_001148800"/>
    <property type="gene ID" value="GPLIN_001148800"/>
</dbReference>
<organism evidence="1 2">
    <name type="scientific">Globodera pallida</name>
    <name type="common">Potato cyst nematode worm</name>
    <name type="synonym">Heterodera pallida</name>
    <dbReference type="NCBI Taxonomy" id="36090"/>
    <lineage>
        <taxon>Eukaryota</taxon>
        <taxon>Metazoa</taxon>
        <taxon>Ecdysozoa</taxon>
        <taxon>Nematoda</taxon>
        <taxon>Chromadorea</taxon>
        <taxon>Rhabditida</taxon>
        <taxon>Tylenchina</taxon>
        <taxon>Tylenchomorpha</taxon>
        <taxon>Tylenchoidea</taxon>
        <taxon>Heteroderidae</taxon>
        <taxon>Heteroderinae</taxon>
        <taxon>Globodera</taxon>
    </lineage>
</organism>
<sequence>MSSFPIRFGPLESVRCQPNSVSERGLQLVTLALDVLTRCEELIDFLSPDRDCSASITIHKDPVRHEMLMSTLSKFELCRLYSEREPPEIELNESISINSVLFALAMSFPRWEEQQRGELAMFHIVTRSSLGYFRTLSA</sequence>
<protein>
    <submittedName>
        <fullName evidence="2">NR LBD domain-containing protein</fullName>
    </submittedName>
</protein>
<accession>A0A183CF33</accession>